<keyword evidence="1" id="KW-0472">Membrane</keyword>
<dbReference type="Proteomes" id="UP000014155">
    <property type="component" value="Unassembled WGS sequence"/>
</dbReference>
<feature type="transmembrane region" description="Helical" evidence="1">
    <location>
        <begin position="7"/>
        <end position="27"/>
    </location>
</feature>
<proteinExistence type="predicted"/>
<gene>
    <name evidence="2" type="ORF">CTER_0040</name>
</gene>
<dbReference type="STRING" id="1195236.CTER_0040"/>
<sequence length="157" mass="18031">MVNSKKSYLFILVGGVIIVAIFALYLLSHTNQNNKKNTYEGESNNWSASYIVDITESTGRKDNKLEYSNIINSNLQLFYKNYLKGSDEINIIEYNMKSSARKLNGQVNFSSQNKAGKVEITSFNKNVAYENKDEEIELMIKWNGKQEVIKLKRNVNN</sequence>
<dbReference type="EMBL" id="AORV01000002">
    <property type="protein sequence ID" value="EMS74203.1"/>
    <property type="molecule type" value="Genomic_DNA"/>
</dbReference>
<evidence type="ECO:0000313" key="3">
    <source>
        <dbReference type="Proteomes" id="UP000014155"/>
    </source>
</evidence>
<keyword evidence="3" id="KW-1185">Reference proteome</keyword>
<keyword evidence="1" id="KW-1133">Transmembrane helix</keyword>
<evidence type="ECO:0000256" key="1">
    <source>
        <dbReference type="SAM" id="Phobius"/>
    </source>
</evidence>
<comment type="caution">
    <text evidence="2">The sequence shown here is derived from an EMBL/GenBank/DDBJ whole genome shotgun (WGS) entry which is preliminary data.</text>
</comment>
<dbReference type="AlphaFoldDB" id="S0G068"/>
<dbReference type="PATRIC" id="fig|1195236.3.peg.39"/>
<organism evidence="2 3">
    <name type="scientific">Ruminiclostridium cellobioparum subsp. termitidis CT1112</name>
    <dbReference type="NCBI Taxonomy" id="1195236"/>
    <lineage>
        <taxon>Bacteria</taxon>
        <taxon>Bacillati</taxon>
        <taxon>Bacillota</taxon>
        <taxon>Clostridia</taxon>
        <taxon>Eubacteriales</taxon>
        <taxon>Oscillospiraceae</taxon>
        <taxon>Ruminiclostridium</taxon>
    </lineage>
</organism>
<dbReference type="RefSeq" id="WP_004622761.1">
    <property type="nucleotide sequence ID" value="NZ_AORV01000002.1"/>
</dbReference>
<name>S0G068_RUMCE</name>
<protein>
    <submittedName>
        <fullName evidence="2">Uncharacterized protein</fullName>
    </submittedName>
</protein>
<evidence type="ECO:0000313" key="2">
    <source>
        <dbReference type="EMBL" id="EMS74203.1"/>
    </source>
</evidence>
<accession>S0G068</accession>
<reference evidence="2 3" key="1">
    <citation type="journal article" date="2013" name="Genome Announc.">
        <title>Draft Genome Sequence of the Cellulolytic, Mesophilic, Anaerobic Bacterium Clostridium termitidis Strain CT1112 (DSM 5398).</title>
        <authorList>
            <person name="Lal S."/>
            <person name="Ramachandran U."/>
            <person name="Zhang X."/>
            <person name="Munir R."/>
            <person name="Sparling R."/>
            <person name="Levin D.B."/>
        </authorList>
    </citation>
    <scope>NUCLEOTIDE SEQUENCE [LARGE SCALE GENOMIC DNA]</scope>
    <source>
        <strain evidence="2 3">CT1112</strain>
    </source>
</reference>
<keyword evidence="1" id="KW-0812">Transmembrane</keyword>